<sequence length="211" mass="23016">MPSNMLEQLAKRLFAHLSATSTTAASAASTASLAPSTEVLSDVKILFHIACLMYQLSHLAPRAPRSGDGSKSVISMSNASRRGRRVDPDRSCLKGAQTKQYRHCVSSGHCNMSSEKANALAAKLLAGSSPSKPSSSASSSNSSGPSYKEKAPALIERYNVSWERVVRDYQPQVQRLINTNPDLAGQLSSWESNTKERMQEVLNHHIERYCH</sequence>
<reference evidence="2 3" key="1">
    <citation type="journal article" date="2013" name="BMC Genomics">
        <title>The miniature genome of a carnivorous plant Genlisea aurea contains a low number of genes and short non-coding sequences.</title>
        <authorList>
            <person name="Leushkin E.V."/>
            <person name="Sutormin R.A."/>
            <person name="Nabieva E.R."/>
            <person name="Penin A.A."/>
            <person name="Kondrashov A.S."/>
            <person name="Logacheva M.D."/>
        </authorList>
    </citation>
    <scope>NUCLEOTIDE SEQUENCE [LARGE SCALE GENOMIC DNA]</scope>
</reference>
<evidence type="ECO:0000313" key="3">
    <source>
        <dbReference type="Proteomes" id="UP000015453"/>
    </source>
</evidence>
<feature type="compositionally biased region" description="Low complexity" evidence="1">
    <location>
        <begin position="126"/>
        <end position="146"/>
    </location>
</feature>
<feature type="region of interest" description="Disordered" evidence="1">
    <location>
        <begin position="126"/>
        <end position="149"/>
    </location>
</feature>
<gene>
    <name evidence="2" type="ORF">M569_17521</name>
</gene>
<dbReference type="EMBL" id="AUSU01010383">
    <property type="protein sequence ID" value="EPS57299.1"/>
    <property type="molecule type" value="Genomic_DNA"/>
</dbReference>
<organism evidence="2 3">
    <name type="scientific">Genlisea aurea</name>
    <dbReference type="NCBI Taxonomy" id="192259"/>
    <lineage>
        <taxon>Eukaryota</taxon>
        <taxon>Viridiplantae</taxon>
        <taxon>Streptophyta</taxon>
        <taxon>Embryophyta</taxon>
        <taxon>Tracheophyta</taxon>
        <taxon>Spermatophyta</taxon>
        <taxon>Magnoliopsida</taxon>
        <taxon>eudicotyledons</taxon>
        <taxon>Gunneridae</taxon>
        <taxon>Pentapetalae</taxon>
        <taxon>asterids</taxon>
        <taxon>lamiids</taxon>
        <taxon>Lamiales</taxon>
        <taxon>Lentibulariaceae</taxon>
        <taxon>Genlisea</taxon>
    </lineage>
</organism>
<accession>S8BS91</accession>
<protein>
    <submittedName>
        <fullName evidence="2">Uncharacterized protein</fullName>
    </submittedName>
</protein>
<dbReference type="AlphaFoldDB" id="S8BS91"/>
<evidence type="ECO:0000313" key="2">
    <source>
        <dbReference type="EMBL" id="EPS57299.1"/>
    </source>
</evidence>
<evidence type="ECO:0000256" key="1">
    <source>
        <dbReference type="SAM" id="MobiDB-lite"/>
    </source>
</evidence>
<dbReference type="Proteomes" id="UP000015453">
    <property type="component" value="Unassembled WGS sequence"/>
</dbReference>
<keyword evidence="3" id="KW-1185">Reference proteome</keyword>
<name>S8BS91_9LAMI</name>
<proteinExistence type="predicted"/>
<feature type="region of interest" description="Disordered" evidence="1">
    <location>
        <begin position="62"/>
        <end position="93"/>
    </location>
</feature>
<comment type="caution">
    <text evidence="2">The sequence shown here is derived from an EMBL/GenBank/DDBJ whole genome shotgun (WGS) entry which is preliminary data.</text>
</comment>